<evidence type="ECO:0000313" key="14">
    <source>
        <dbReference type="Proteomes" id="UP000029629"/>
    </source>
</evidence>
<dbReference type="GO" id="GO:0015891">
    <property type="term" value="P:siderophore transport"/>
    <property type="evidence" value="ECO:0007669"/>
    <property type="project" value="InterPro"/>
</dbReference>
<dbReference type="RefSeq" id="WP_018026932.1">
    <property type="nucleotide sequence ID" value="NZ_JRNI01000019.1"/>
</dbReference>
<keyword evidence="3 10" id="KW-0813">Transport</keyword>
<evidence type="ECO:0000256" key="8">
    <source>
        <dbReference type="ARBA" id="ARBA00022989"/>
    </source>
</evidence>
<comment type="subcellular location">
    <subcellularLocation>
        <location evidence="1 10">Cell inner membrane</location>
        <topology evidence="1 10">Single-pass membrane protein</topology>
        <orientation evidence="1 10">Periplasmic side</orientation>
    </subcellularLocation>
</comment>
<dbReference type="GO" id="GO:0031992">
    <property type="term" value="F:energy transducer activity"/>
    <property type="evidence" value="ECO:0007669"/>
    <property type="project" value="InterPro"/>
</dbReference>
<dbReference type="Proteomes" id="UP000029629">
    <property type="component" value="Unassembled WGS sequence"/>
</dbReference>
<feature type="compositionally biased region" description="Basic and acidic residues" evidence="11">
    <location>
        <begin position="84"/>
        <end position="101"/>
    </location>
</feature>
<evidence type="ECO:0000256" key="4">
    <source>
        <dbReference type="ARBA" id="ARBA00022475"/>
    </source>
</evidence>
<dbReference type="eggNOG" id="COG0810">
    <property type="taxonomic scope" value="Bacteria"/>
</dbReference>
<evidence type="ECO:0000256" key="7">
    <source>
        <dbReference type="ARBA" id="ARBA00022927"/>
    </source>
</evidence>
<reference evidence="13 14" key="1">
    <citation type="submission" date="2014-07" db="EMBL/GenBank/DDBJ databases">
        <authorList>
            <person name="McCorrison J."/>
            <person name="Sanka R."/>
            <person name="Torralba M."/>
            <person name="Gillis M."/>
            <person name="Haft D.H."/>
            <person name="Methe B."/>
            <person name="Sutton G."/>
            <person name="Nelson K.E."/>
        </authorList>
    </citation>
    <scope>NUCLEOTIDE SEQUENCE [LARGE SCALE GENOMIC DNA]</scope>
    <source>
        <strain evidence="13 14">DNF00040</strain>
    </source>
</reference>
<dbReference type="AlphaFoldDB" id="A0A096AJQ7"/>
<dbReference type="GO" id="GO:0098797">
    <property type="term" value="C:plasma membrane protein complex"/>
    <property type="evidence" value="ECO:0007669"/>
    <property type="project" value="TreeGrafter"/>
</dbReference>
<dbReference type="GO" id="GO:0030288">
    <property type="term" value="C:outer membrane-bounded periplasmic space"/>
    <property type="evidence" value="ECO:0007669"/>
    <property type="project" value="InterPro"/>
</dbReference>
<evidence type="ECO:0000256" key="1">
    <source>
        <dbReference type="ARBA" id="ARBA00004383"/>
    </source>
</evidence>
<keyword evidence="6" id="KW-0812">Transmembrane</keyword>
<evidence type="ECO:0000256" key="5">
    <source>
        <dbReference type="ARBA" id="ARBA00022519"/>
    </source>
</evidence>
<dbReference type="PANTHER" id="PTHR33446:SF2">
    <property type="entry name" value="PROTEIN TONB"/>
    <property type="match status" value="1"/>
</dbReference>
<dbReference type="OrthoDB" id="9792439at2"/>
<accession>A0A096AJQ7</accession>
<evidence type="ECO:0000256" key="11">
    <source>
        <dbReference type="SAM" id="MobiDB-lite"/>
    </source>
</evidence>
<organism evidence="13 14">
    <name type="scientific">Oligella urethralis DNF00040</name>
    <dbReference type="NCBI Taxonomy" id="1401065"/>
    <lineage>
        <taxon>Bacteria</taxon>
        <taxon>Pseudomonadati</taxon>
        <taxon>Pseudomonadota</taxon>
        <taxon>Betaproteobacteria</taxon>
        <taxon>Burkholderiales</taxon>
        <taxon>Alcaligenaceae</taxon>
        <taxon>Oligella</taxon>
    </lineage>
</organism>
<keyword evidence="10" id="KW-0735">Signal-anchor</keyword>
<feature type="compositionally biased region" description="Basic residues" evidence="11">
    <location>
        <begin position="110"/>
        <end position="124"/>
    </location>
</feature>
<dbReference type="Pfam" id="PF03544">
    <property type="entry name" value="TonB_C"/>
    <property type="match status" value="1"/>
</dbReference>
<dbReference type="NCBIfam" id="TIGR01352">
    <property type="entry name" value="tonB_Cterm"/>
    <property type="match status" value="1"/>
</dbReference>
<evidence type="ECO:0000256" key="6">
    <source>
        <dbReference type="ARBA" id="ARBA00022692"/>
    </source>
</evidence>
<dbReference type="PROSITE" id="PS52015">
    <property type="entry name" value="TONB_CTD"/>
    <property type="match status" value="1"/>
</dbReference>
<dbReference type="InterPro" id="IPR037682">
    <property type="entry name" value="TonB_C"/>
</dbReference>
<comment type="caution">
    <text evidence="13">The sequence shown here is derived from an EMBL/GenBank/DDBJ whole genome shotgun (WGS) entry which is preliminary data.</text>
</comment>
<keyword evidence="14" id="KW-1185">Reference proteome</keyword>
<keyword evidence="5 10" id="KW-0997">Cell inner membrane</keyword>
<name>A0A096AJQ7_9BURK</name>
<feature type="compositionally biased region" description="Polar residues" evidence="11">
    <location>
        <begin position="128"/>
        <end position="159"/>
    </location>
</feature>
<comment type="function">
    <text evidence="10">Interacts with outer membrane receptor proteins that carry out high-affinity binding and energy dependent uptake into the periplasmic space of specific substrates. It could act to transduce energy from the cytoplasmic membrane to specific energy-requiring processes in the outer membrane, resulting in the release into the periplasm of ligands bound by these outer membrane proteins.</text>
</comment>
<sequence>MRNLFAATSSTLIHLCCAVVIYSLWHGADDLIPVQAAEARVVDIGMLMAVEQSDNIQKTQAKQASALAAVDSAPSQKSTEPVEPEAKPKEQPKKKAPEKITKPKPTPTPKPKKAPIKHNHSTRKHNTDTIQKTASQAQQGSGLAKSNQIAQQGTTNKSLGGQGHAQQGHGASYLAGLLNTISKRAAQSYPQQARQMRQQGRVKVAFTLQDDGRLSNIRLLQSSGYHSLDQAALNTLKRLGKYSPPPAGVNRQISTTIVFSLK</sequence>
<dbReference type="GO" id="GO:0055085">
    <property type="term" value="P:transmembrane transport"/>
    <property type="evidence" value="ECO:0007669"/>
    <property type="project" value="InterPro"/>
</dbReference>
<keyword evidence="8" id="KW-1133">Transmembrane helix</keyword>
<feature type="region of interest" description="Disordered" evidence="11">
    <location>
        <begin position="67"/>
        <end position="168"/>
    </location>
</feature>
<dbReference type="SUPFAM" id="SSF74653">
    <property type="entry name" value="TolA/TonB C-terminal domain"/>
    <property type="match status" value="1"/>
</dbReference>
<dbReference type="PRINTS" id="PR01374">
    <property type="entry name" value="TONBPROTEIN"/>
</dbReference>
<proteinExistence type="inferred from homology"/>
<evidence type="ECO:0000259" key="12">
    <source>
        <dbReference type="PROSITE" id="PS52015"/>
    </source>
</evidence>
<dbReference type="InterPro" id="IPR003538">
    <property type="entry name" value="TonB"/>
</dbReference>
<keyword evidence="4 10" id="KW-1003">Cell membrane</keyword>
<evidence type="ECO:0000313" key="13">
    <source>
        <dbReference type="EMBL" id="KGF30897.1"/>
    </source>
</evidence>
<dbReference type="EMBL" id="JRNI01000019">
    <property type="protein sequence ID" value="KGF30897.1"/>
    <property type="molecule type" value="Genomic_DNA"/>
</dbReference>
<dbReference type="GeneID" id="93427097"/>
<evidence type="ECO:0000256" key="9">
    <source>
        <dbReference type="ARBA" id="ARBA00023136"/>
    </source>
</evidence>
<evidence type="ECO:0000256" key="2">
    <source>
        <dbReference type="ARBA" id="ARBA00006555"/>
    </source>
</evidence>
<dbReference type="GO" id="GO:0015031">
    <property type="term" value="P:protein transport"/>
    <property type="evidence" value="ECO:0007669"/>
    <property type="project" value="UniProtKB-UniRule"/>
</dbReference>
<gene>
    <name evidence="13" type="ORF">HMPREF2130_05630</name>
</gene>
<evidence type="ECO:0000256" key="3">
    <source>
        <dbReference type="ARBA" id="ARBA00022448"/>
    </source>
</evidence>
<evidence type="ECO:0000256" key="10">
    <source>
        <dbReference type="RuleBase" id="RU362123"/>
    </source>
</evidence>
<dbReference type="PANTHER" id="PTHR33446">
    <property type="entry name" value="PROTEIN TONB-RELATED"/>
    <property type="match status" value="1"/>
</dbReference>
<protein>
    <recommendedName>
        <fullName evidence="10">Protein TonB</fullName>
    </recommendedName>
</protein>
<keyword evidence="7 10" id="KW-0653">Protein transport</keyword>
<keyword evidence="9" id="KW-0472">Membrane</keyword>
<dbReference type="Gene3D" id="3.30.1150.10">
    <property type="match status" value="1"/>
</dbReference>
<dbReference type="InterPro" id="IPR051045">
    <property type="entry name" value="TonB-dependent_transducer"/>
</dbReference>
<feature type="domain" description="TonB C-terminal" evidence="12">
    <location>
        <begin position="174"/>
        <end position="262"/>
    </location>
</feature>
<comment type="similarity">
    <text evidence="2 10">Belongs to the TonB family.</text>
</comment>
<dbReference type="InterPro" id="IPR006260">
    <property type="entry name" value="TonB/TolA_C"/>
</dbReference>